<dbReference type="CDD" id="cd00156">
    <property type="entry name" value="REC"/>
    <property type="match status" value="1"/>
</dbReference>
<dbReference type="AlphaFoldDB" id="A0A7V0I9Y3"/>
<dbReference type="PROSITE" id="PS50110">
    <property type="entry name" value="RESPONSE_REGULATORY"/>
    <property type="match status" value="1"/>
</dbReference>
<dbReference type="Proteomes" id="UP000885706">
    <property type="component" value="Unassembled WGS sequence"/>
</dbReference>
<feature type="domain" description="Histidine kinase" evidence="5">
    <location>
        <begin position="1"/>
        <end position="199"/>
    </location>
</feature>
<comment type="caution">
    <text evidence="7">The sequence shown here is derived from an EMBL/GenBank/DDBJ whole genome shotgun (WGS) entry which is preliminary data.</text>
</comment>
<feature type="domain" description="Response regulatory" evidence="6">
    <location>
        <begin position="216"/>
        <end position="330"/>
    </location>
</feature>
<proteinExistence type="predicted"/>
<name>A0A7V0I9Y3_DESA2</name>
<evidence type="ECO:0000256" key="4">
    <source>
        <dbReference type="PROSITE-ProRule" id="PRU00169"/>
    </source>
</evidence>
<organism evidence="7">
    <name type="scientific">Desulfofervidus auxilii</name>
    <dbReference type="NCBI Taxonomy" id="1621989"/>
    <lineage>
        <taxon>Bacteria</taxon>
        <taxon>Pseudomonadati</taxon>
        <taxon>Thermodesulfobacteriota</taxon>
        <taxon>Candidatus Desulfofervidia</taxon>
        <taxon>Candidatus Desulfofervidales</taxon>
        <taxon>Candidatus Desulfofervidaceae</taxon>
        <taxon>Candidatus Desulfofervidus</taxon>
    </lineage>
</organism>
<accession>A0A7V0I9Y3</accession>
<dbReference type="Gene3D" id="3.30.565.10">
    <property type="entry name" value="Histidine kinase-like ATPase, C-terminal domain"/>
    <property type="match status" value="1"/>
</dbReference>
<keyword evidence="3 4" id="KW-0597">Phosphoprotein</keyword>
<evidence type="ECO:0000256" key="1">
    <source>
        <dbReference type="ARBA" id="ARBA00000085"/>
    </source>
</evidence>
<evidence type="ECO:0000259" key="5">
    <source>
        <dbReference type="PROSITE" id="PS50109"/>
    </source>
</evidence>
<dbReference type="Pfam" id="PF00072">
    <property type="entry name" value="Response_reg"/>
    <property type="match status" value="1"/>
</dbReference>
<dbReference type="PRINTS" id="PR00344">
    <property type="entry name" value="BCTRLSENSOR"/>
</dbReference>
<dbReference type="EMBL" id="DQWQ01000030">
    <property type="protein sequence ID" value="HDD35280.1"/>
    <property type="molecule type" value="Genomic_DNA"/>
</dbReference>
<dbReference type="PANTHER" id="PTHR43547">
    <property type="entry name" value="TWO-COMPONENT HISTIDINE KINASE"/>
    <property type="match status" value="1"/>
</dbReference>
<dbReference type="SUPFAM" id="SSF52172">
    <property type="entry name" value="CheY-like"/>
    <property type="match status" value="1"/>
</dbReference>
<protein>
    <recommendedName>
        <fullName evidence="2">histidine kinase</fullName>
        <ecNumber evidence="2">2.7.13.3</ecNumber>
    </recommendedName>
</protein>
<dbReference type="Pfam" id="PF02518">
    <property type="entry name" value="HATPase_c"/>
    <property type="match status" value="1"/>
</dbReference>
<evidence type="ECO:0000259" key="6">
    <source>
        <dbReference type="PROSITE" id="PS50110"/>
    </source>
</evidence>
<feature type="modified residue" description="4-aspartylphosphate" evidence="4">
    <location>
        <position position="267"/>
    </location>
</feature>
<dbReference type="EC" id="2.7.13.3" evidence="2"/>
<dbReference type="InterPro" id="IPR036890">
    <property type="entry name" value="HATPase_C_sf"/>
</dbReference>
<dbReference type="InterPro" id="IPR001789">
    <property type="entry name" value="Sig_transdc_resp-reg_receiver"/>
</dbReference>
<dbReference type="InterPro" id="IPR011006">
    <property type="entry name" value="CheY-like_superfamily"/>
</dbReference>
<reference evidence="7" key="1">
    <citation type="journal article" date="2020" name="mSystems">
        <title>Genome- and Community-Level Interaction Insights into Carbon Utilization and Element Cycling Functions of Hydrothermarchaeota in Hydrothermal Sediment.</title>
        <authorList>
            <person name="Zhou Z."/>
            <person name="Liu Y."/>
            <person name="Xu W."/>
            <person name="Pan J."/>
            <person name="Luo Z.H."/>
            <person name="Li M."/>
        </authorList>
    </citation>
    <scope>NUCLEOTIDE SEQUENCE [LARGE SCALE GENOMIC DNA]</scope>
    <source>
        <strain evidence="7">HyVt-113</strain>
    </source>
</reference>
<dbReference type="SUPFAM" id="SSF55874">
    <property type="entry name" value="ATPase domain of HSP90 chaperone/DNA topoisomerase II/histidine kinase"/>
    <property type="match status" value="1"/>
</dbReference>
<dbReference type="GO" id="GO:0000155">
    <property type="term" value="F:phosphorelay sensor kinase activity"/>
    <property type="evidence" value="ECO:0007669"/>
    <property type="project" value="TreeGrafter"/>
</dbReference>
<dbReference type="InterPro" id="IPR005467">
    <property type="entry name" value="His_kinase_dom"/>
</dbReference>
<dbReference type="SMART" id="SM00448">
    <property type="entry name" value="REC"/>
    <property type="match status" value="1"/>
</dbReference>
<dbReference type="Gene3D" id="3.40.50.2300">
    <property type="match status" value="1"/>
</dbReference>
<dbReference type="PROSITE" id="PS50109">
    <property type="entry name" value="HIS_KIN"/>
    <property type="match status" value="1"/>
</dbReference>
<dbReference type="PANTHER" id="PTHR43547:SF2">
    <property type="entry name" value="HYBRID SIGNAL TRANSDUCTION HISTIDINE KINASE C"/>
    <property type="match status" value="1"/>
</dbReference>
<dbReference type="InterPro" id="IPR004358">
    <property type="entry name" value="Sig_transdc_His_kin-like_C"/>
</dbReference>
<feature type="non-terminal residue" evidence="7">
    <location>
        <position position="1"/>
    </location>
</feature>
<dbReference type="SMART" id="SM00387">
    <property type="entry name" value="HATPase_c"/>
    <property type="match status" value="1"/>
</dbReference>
<evidence type="ECO:0000256" key="2">
    <source>
        <dbReference type="ARBA" id="ARBA00012438"/>
    </source>
</evidence>
<evidence type="ECO:0000313" key="7">
    <source>
        <dbReference type="EMBL" id="HDD35280.1"/>
    </source>
</evidence>
<comment type="catalytic activity">
    <reaction evidence="1">
        <text>ATP + protein L-histidine = ADP + protein N-phospho-L-histidine.</text>
        <dbReference type="EC" id="2.7.13.3"/>
    </reaction>
</comment>
<gene>
    <name evidence="7" type="ORF">ENF30_00610</name>
</gene>
<dbReference type="InterPro" id="IPR003594">
    <property type="entry name" value="HATPase_dom"/>
</dbReference>
<sequence length="334" mass="37889">DESSPYYKYFSGLIEACNKTHQLIEQLLTFARQSVVEKQEFVLTPLVKETVKLLKRTIPENINIHLDIQSNAKIKADPTQVQQVILNLATNACDAMPQGGDIHICLKEEKIDEKEVKKYPFMKEGEYVCLIIRDTGKGIPKEIQHRIFDPFFTTKSPDKGTGMGLATVYGIIKQANGYITVESDVGKGAEFKVYFPLIRTEYTKISKTFYKSQKKGILVVEDEEELVKVFKEFLEELGYEVFQANNGQEGWVVFTQHEDKINLAVLDIVMPKASGIDLARKIKRERPSVKIILMTGYDHNGLLAEKIGVDEIIEKPFSVGKIVQRIQELLAKGE</sequence>
<evidence type="ECO:0000256" key="3">
    <source>
        <dbReference type="ARBA" id="ARBA00022553"/>
    </source>
</evidence>